<organism evidence="1 2">
    <name type="scientific">Elysia marginata</name>
    <dbReference type="NCBI Taxonomy" id="1093978"/>
    <lineage>
        <taxon>Eukaryota</taxon>
        <taxon>Metazoa</taxon>
        <taxon>Spiralia</taxon>
        <taxon>Lophotrochozoa</taxon>
        <taxon>Mollusca</taxon>
        <taxon>Gastropoda</taxon>
        <taxon>Heterobranchia</taxon>
        <taxon>Euthyneura</taxon>
        <taxon>Panpulmonata</taxon>
        <taxon>Sacoglossa</taxon>
        <taxon>Placobranchoidea</taxon>
        <taxon>Plakobranchidae</taxon>
        <taxon>Elysia</taxon>
    </lineage>
</organism>
<evidence type="ECO:0000313" key="2">
    <source>
        <dbReference type="Proteomes" id="UP000762676"/>
    </source>
</evidence>
<name>A0AAV4ITV2_9GAST</name>
<sequence>MASFLNKTFTTQTHKIITKHLPLFAIGVSETALELKQPCRGFPTSKHWDPKWRLQRKKKVMKVSKI</sequence>
<proteinExistence type="predicted"/>
<evidence type="ECO:0000313" key="1">
    <source>
        <dbReference type="EMBL" id="GFS11946.1"/>
    </source>
</evidence>
<dbReference type="EMBL" id="BMAT01006393">
    <property type="protein sequence ID" value="GFS11946.1"/>
    <property type="molecule type" value="Genomic_DNA"/>
</dbReference>
<reference evidence="1 2" key="1">
    <citation type="journal article" date="2021" name="Elife">
        <title>Chloroplast acquisition without the gene transfer in kleptoplastic sea slugs, Plakobranchus ocellatus.</title>
        <authorList>
            <person name="Maeda T."/>
            <person name="Takahashi S."/>
            <person name="Yoshida T."/>
            <person name="Shimamura S."/>
            <person name="Takaki Y."/>
            <person name="Nagai Y."/>
            <person name="Toyoda A."/>
            <person name="Suzuki Y."/>
            <person name="Arimoto A."/>
            <person name="Ishii H."/>
            <person name="Satoh N."/>
            <person name="Nishiyama T."/>
            <person name="Hasebe M."/>
            <person name="Maruyama T."/>
            <person name="Minagawa J."/>
            <person name="Obokata J."/>
            <person name="Shigenobu S."/>
        </authorList>
    </citation>
    <scope>NUCLEOTIDE SEQUENCE [LARGE SCALE GENOMIC DNA]</scope>
</reference>
<dbReference type="Proteomes" id="UP000762676">
    <property type="component" value="Unassembled WGS sequence"/>
</dbReference>
<dbReference type="AlphaFoldDB" id="A0AAV4ITV2"/>
<protein>
    <submittedName>
        <fullName evidence="1">Uncharacterized protein</fullName>
    </submittedName>
</protein>
<accession>A0AAV4ITV2</accession>
<keyword evidence="2" id="KW-1185">Reference proteome</keyword>
<gene>
    <name evidence="1" type="ORF">ElyMa_003099800</name>
</gene>
<comment type="caution">
    <text evidence="1">The sequence shown here is derived from an EMBL/GenBank/DDBJ whole genome shotgun (WGS) entry which is preliminary data.</text>
</comment>